<dbReference type="PANTHER" id="PTHR45913">
    <property type="entry name" value="EPM2A-INTERACTING PROTEIN 1"/>
    <property type="match status" value="1"/>
</dbReference>
<evidence type="ECO:0000313" key="1">
    <source>
        <dbReference type="EMBL" id="KAK3770599.1"/>
    </source>
</evidence>
<reference evidence="1" key="1">
    <citation type="journal article" date="2023" name="G3 (Bethesda)">
        <title>A reference genome for the long-term kleptoplast-retaining sea slug Elysia crispata morphotype clarki.</title>
        <authorList>
            <person name="Eastman K.E."/>
            <person name="Pendleton A.L."/>
            <person name="Shaikh M.A."/>
            <person name="Suttiyut T."/>
            <person name="Ogas R."/>
            <person name="Tomko P."/>
            <person name="Gavelis G."/>
            <person name="Widhalm J.R."/>
            <person name="Wisecaver J.H."/>
        </authorList>
    </citation>
    <scope>NUCLEOTIDE SEQUENCE</scope>
    <source>
        <strain evidence="1">ECLA1</strain>
    </source>
</reference>
<gene>
    <name evidence="1" type="ORF">RRG08_030558</name>
</gene>
<comment type="caution">
    <text evidence="1">The sequence shown here is derived from an EMBL/GenBank/DDBJ whole genome shotgun (WGS) entry which is preliminary data.</text>
</comment>
<accession>A0AAE0ZJK7</accession>
<evidence type="ECO:0000313" key="2">
    <source>
        <dbReference type="Proteomes" id="UP001283361"/>
    </source>
</evidence>
<sequence>MVNFVKSRSVKRRIFAALCEEMGAEHKALLFHTEVRWLWCGKVLTRVLELREELKVFLANQGSVYAKLLASDEWCARLAYLAAISHHLNELNTRR</sequence>
<dbReference type="AlphaFoldDB" id="A0AAE0ZJK7"/>
<proteinExistence type="predicted"/>
<dbReference type="Proteomes" id="UP001283361">
    <property type="component" value="Unassembled WGS sequence"/>
</dbReference>
<dbReference type="PANTHER" id="PTHR45913:SF19">
    <property type="entry name" value="LOW QUALITY PROTEIN: ZINC FINGER BED DOMAIN-CONTAINING PROTEIN 5-LIKE"/>
    <property type="match status" value="1"/>
</dbReference>
<organism evidence="1 2">
    <name type="scientific">Elysia crispata</name>
    <name type="common">lettuce slug</name>
    <dbReference type="NCBI Taxonomy" id="231223"/>
    <lineage>
        <taxon>Eukaryota</taxon>
        <taxon>Metazoa</taxon>
        <taxon>Spiralia</taxon>
        <taxon>Lophotrochozoa</taxon>
        <taxon>Mollusca</taxon>
        <taxon>Gastropoda</taxon>
        <taxon>Heterobranchia</taxon>
        <taxon>Euthyneura</taxon>
        <taxon>Panpulmonata</taxon>
        <taxon>Sacoglossa</taxon>
        <taxon>Placobranchoidea</taxon>
        <taxon>Plakobranchidae</taxon>
        <taxon>Elysia</taxon>
    </lineage>
</organism>
<keyword evidence="2" id="KW-1185">Reference proteome</keyword>
<protein>
    <recommendedName>
        <fullName evidence="3">Zinc finger BED domain-containing protein 5</fullName>
    </recommendedName>
</protein>
<evidence type="ECO:0008006" key="3">
    <source>
        <dbReference type="Google" id="ProtNLM"/>
    </source>
</evidence>
<dbReference type="EMBL" id="JAWDGP010003800">
    <property type="protein sequence ID" value="KAK3770599.1"/>
    <property type="molecule type" value="Genomic_DNA"/>
</dbReference>
<name>A0AAE0ZJK7_9GAST</name>